<evidence type="ECO:0000256" key="6">
    <source>
        <dbReference type="SAM" id="Coils"/>
    </source>
</evidence>
<dbReference type="SUPFAM" id="SSF57701">
    <property type="entry name" value="Zn2/Cys6 DNA-binding domain"/>
    <property type="match status" value="1"/>
</dbReference>
<keyword evidence="2" id="KW-0805">Transcription regulation</keyword>
<evidence type="ECO:0000256" key="3">
    <source>
        <dbReference type="ARBA" id="ARBA00023125"/>
    </source>
</evidence>
<keyword evidence="3" id="KW-0238">DNA-binding</keyword>
<dbReference type="OrthoDB" id="3365636at2759"/>
<keyword evidence="5" id="KW-0539">Nucleus</keyword>
<dbReference type="SMART" id="SM00066">
    <property type="entry name" value="GAL4"/>
    <property type="match status" value="1"/>
</dbReference>
<dbReference type="InParanoid" id="A0A3N4L1F8"/>
<comment type="subcellular location">
    <subcellularLocation>
        <location evidence="1">Nucleus</location>
    </subcellularLocation>
</comment>
<dbReference type="InterPro" id="IPR001138">
    <property type="entry name" value="Zn2Cys6_DnaBD"/>
</dbReference>
<proteinExistence type="predicted"/>
<dbReference type="CDD" id="cd00067">
    <property type="entry name" value="GAL4"/>
    <property type="match status" value="1"/>
</dbReference>
<evidence type="ECO:0000259" key="8">
    <source>
        <dbReference type="PROSITE" id="PS50048"/>
    </source>
</evidence>
<dbReference type="GO" id="GO:0005634">
    <property type="term" value="C:nucleus"/>
    <property type="evidence" value="ECO:0007669"/>
    <property type="project" value="UniProtKB-SubCell"/>
</dbReference>
<feature type="region of interest" description="Disordered" evidence="7">
    <location>
        <begin position="1"/>
        <end position="34"/>
    </location>
</feature>
<keyword evidence="4" id="KW-0804">Transcription</keyword>
<evidence type="ECO:0000256" key="2">
    <source>
        <dbReference type="ARBA" id="ARBA00023015"/>
    </source>
</evidence>
<reference evidence="9 10" key="1">
    <citation type="journal article" date="2018" name="Nat. Ecol. Evol.">
        <title>Pezizomycetes genomes reveal the molecular basis of ectomycorrhizal truffle lifestyle.</title>
        <authorList>
            <person name="Murat C."/>
            <person name="Payen T."/>
            <person name="Noel B."/>
            <person name="Kuo A."/>
            <person name="Morin E."/>
            <person name="Chen J."/>
            <person name="Kohler A."/>
            <person name="Krizsan K."/>
            <person name="Balestrini R."/>
            <person name="Da Silva C."/>
            <person name="Montanini B."/>
            <person name="Hainaut M."/>
            <person name="Levati E."/>
            <person name="Barry K.W."/>
            <person name="Belfiori B."/>
            <person name="Cichocki N."/>
            <person name="Clum A."/>
            <person name="Dockter R.B."/>
            <person name="Fauchery L."/>
            <person name="Guy J."/>
            <person name="Iotti M."/>
            <person name="Le Tacon F."/>
            <person name="Lindquist E.A."/>
            <person name="Lipzen A."/>
            <person name="Malagnac F."/>
            <person name="Mello A."/>
            <person name="Molinier V."/>
            <person name="Miyauchi S."/>
            <person name="Poulain J."/>
            <person name="Riccioni C."/>
            <person name="Rubini A."/>
            <person name="Sitrit Y."/>
            <person name="Splivallo R."/>
            <person name="Traeger S."/>
            <person name="Wang M."/>
            <person name="Zifcakova L."/>
            <person name="Wipf D."/>
            <person name="Zambonelli A."/>
            <person name="Paolocci F."/>
            <person name="Nowrousian M."/>
            <person name="Ottonello S."/>
            <person name="Baldrian P."/>
            <person name="Spatafora J.W."/>
            <person name="Henrissat B."/>
            <person name="Nagy L.G."/>
            <person name="Aury J.M."/>
            <person name="Wincker P."/>
            <person name="Grigoriev I.V."/>
            <person name="Bonfante P."/>
            <person name="Martin F.M."/>
        </authorList>
    </citation>
    <scope>NUCLEOTIDE SEQUENCE [LARGE SCALE GENOMIC DNA]</scope>
    <source>
        <strain evidence="9 10">CCBAS932</strain>
    </source>
</reference>
<accession>A0A3N4L1F8</accession>
<feature type="compositionally biased region" description="Basic and acidic residues" evidence="7">
    <location>
        <begin position="577"/>
        <end position="602"/>
    </location>
</feature>
<keyword evidence="6" id="KW-0175">Coiled coil</keyword>
<feature type="compositionally biased region" description="Low complexity" evidence="7">
    <location>
        <begin position="8"/>
        <end position="32"/>
    </location>
</feature>
<evidence type="ECO:0000256" key="7">
    <source>
        <dbReference type="SAM" id="MobiDB-lite"/>
    </source>
</evidence>
<name>A0A3N4L1F8_9PEZI</name>
<dbReference type="InterPro" id="IPR036864">
    <property type="entry name" value="Zn2-C6_fun-type_DNA-bd_sf"/>
</dbReference>
<dbReference type="InterPro" id="IPR051089">
    <property type="entry name" value="prtT"/>
</dbReference>
<feature type="domain" description="Zn(2)-C6 fungal-type" evidence="8">
    <location>
        <begin position="38"/>
        <end position="72"/>
    </location>
</feature>
<evidence type="ECO:0000313" key="10">
    <source>
        <dbReference type="Proteomes" id="UP000277580"/>
    </source>
</evidence>
<dbReference type="PROSITE" id="PS00463">
    <property type="entry name" value="ZN2_CY6_FUNGAL_1"/>
    <property type="match status" value="1"/>
</dbReference>
<dbReference type="EMBL" id="ML119108">
    <property type="protein sequence ID" value="RPB16643.1"/>
    <property type="molecule type" value="Genomic_DNA"/>
</dbReference>
<dbReference type="GO" id="GO:0008270">
    <property type="term" value="F:zinc ion binding"/>
    <property type="evidence" value="ECO:0007669"/>
    <property type="project" value="InterPro"/>
</dbReference>
<evidence type="ECO:0000256" key="4">
    <source>
        <dbReference type="ARBA" id="ARBA00023163"/>
    </source>
</evidence>
<keyword evidence="10" id="KW-1185">Reference proteome</keyword>
<evidence type="ECO:0000313" key="9">
    <source>
        <dbReference type="EMBL" id="RPB16643.1"/>
    </source>
</evidence>
<evidence type="ECO:0000256" key="5">
    <source>
        <dbReference type="ARBA" id="ARBA00023242"/>
    </source>
</evidence>
<gene>
    <name evidence="9" type="ORF">P167DRAFT_602379</name>
</gene>
<feature type="region of interest" description="Disordered" evidence="7">
    <location>
        <begin position="577"/>
        <end position="605"/>
    </location>
</feature>
<dbReference type="PANTHER" id="PTHR31845:SF39">
    <property type="entry name" value="TRANSCRIPTION FACTOR PBCR-RELATED"/>
    <property type="match status" value="1"/>
</dbReference>
<dbReference type="AlphaFoldDB" id="A0A3N4L1F8"/>
<feature type="coiled-coil region" evidence="6">
    <location>
        <begin position="80"/>
        <end position="107"/>
    </location>
</feature>
<dbReference type="Pfam" id="PF00172">
    <property type="entry name" value="Zn_clus"/>
    <property type="match status" value="1"/>
</dbReference>
<protein>
    <recommendedName>
        <fullName evidence="8">Zn(2)-C6 fungal-type domain-containing protein</fullName>
    </recommendedName>
</protein>
<dbReference type="STRING" id="1392247.A0A3N4L1F8"/>
<dbReference type="GO" id="GO:0000981">
    <property type="term" value="F:DNA-binding transcription factor activity, RNA polymerase II-specific"/>
    <property type="evidence" value="ECO:0007669"/>
    <property type="project" value="InterPro"/>
</dbReference>
<evidence type="ECO:0000256" key="1">
    <source>
        <dbReference type="ARBA" id="ARBA00004123"/>
    </source>
</evidence>
<dbReference type="Proteomes" id="UP000277580">
    <property type="component" value="Unassembled WGS sequence"/>
</dbReference>
<dbReference type="PANTHER" id="PTHR31845">
    <property type="entry name" value="FINGER DOMAIN PROTEIN, PUTATIVE-RELATED"/>
    <property type="match status" value="1"/>
</dbReference>
<sequence>MMDYEHLSPGGSHSPSGTDPSPAANSATTTNTQRPARACEYCRLHKVRCDIDPNDPSRPCGRCLKASRECVSNSYSRKRRKTTDSRVLELERKVEKLTERLDAVEKGTGIGGPGNTSSDDAPPALVVHPPGPLPHAPAVDPVKYLKRDVIDRGIISIELADRIYSHYINTISPVFPGVVFPSATSDDTRRQKPTVFLAILAASSATFGANLQSTLQHELLNSYCEQIIRRGVKSLELVQALTISILWYYPPDTYGGNNINQFIHMAAVMVHDIALTKPHGIKRAPPPQDSAAQEEQQLNEQFPVSAGWRFMIWGANSDTALPESRRALLSCYFLCSNSSRLLRRPCLLPFSRYMGECIEFFETASITTPGIVPTDRNFTRWIQISHIADQYCAAMDATDITSVHRHTILTDYLGRLNTWHHQTVSAALMTPALSLYHQCTVRNLYDRLLHAEHIAEEVRPFIFSEIIPAPANPPPPAPPHAVACLTAVHACLDTFLSFPPAFAGRLPALFYIEMGYSVGLLIKMIFRGGTGNIGFGRYVDRCVVFLGDVIKGDQSHAAGRLKGVVMGLKGWVDRVGRGEKEREKESERESESEREREREREMAPTAAATITQAEAVGYGAGAGVGAGAGAGLGPGAELMEGWGGMGIDLADPMMWEGFPLTEFLQMDSVAGDYGALPWS</sequence>
<dbReference type="PROSITE" id="PS50048">
    <property type="entry name" value="ZN2_CY6_FUNGAL_2"/>
    <property type="match status" value="1"/>
</dbReference>
<dbReference type="CDD" id="cd12148">
    <property type="entry name" value="fungal_TF_MHR"/>
    <property type="match status" value="1"/>
</dbReference>
<dbReference type="GO" id="GO:0000976">
    <property type="term" value="F:transcription cis-regulatory region binding"/>
    <property type="evidence" value="ECO:0007669"/>
    <property type="project" value="TreeGrafter"/>
</dbReference>
<organism evidence="9 10">
    <name type="scientific">Morchella conica CCBAS932</name>
    <dbReference type="NCBI Taxonomy" id="1392247"/>
    <lineage>
        <taxon>Eukaryota</taxon>
        <taxon>Fungi</taxon>
        <taxon>Dikarya</taxon>
        <taxon>Ascomycota</taxon>
        <taxon>Pezizomycotina</taxon>
        <taxon>Pezizomycetes</taxon>
        <taxon>Pezizales</taxon>
        <taxon>Morchellaceae</taxon>
        <taxon>Morchella</taxon>
    </lineage>
</organism>
<dbReference type="Gene3D" id="4.10.240.10">
    <property type="entry name" value="Zn(2)-C6 fungal-type DNA-binding domain"/>
    <property type="match status" value="1"/>
</dbReference>